<dbReference type="GO" id="GO:0012505">
    <property type="term" value="C:endomembrane system"/>
    <property type="evidence" value="ECO:0007669"/>
    <property type="project" value="UniProtKB-SubCell"/>
</dbReference>
<dbReference type="InterPro" id="IPR020546">
    <property type="entry name" value="ATP_synth_F1_dsu/esu_N"/>
</dbReference>
<dbReference type="Proteomes" id="UP000183760">
    <property type="component" value="Unassembled WGS sequence"/>
</dbReference>
<dbReference type="GO" id="GO:0005886">
    <property type="term" value="C:plasma membrane"/>
    <property type="evidence" value="ECO:0007669"/>
    <property type="project" value="UniProtKB-SubCell"/>
</dbReference>
<dbReference type="OrthoDB" id="9799969at2"/>
<dbReference type="InterPro" id="IPR020547">
    <property type="entry name" value="ATP_synth_F1_esu_C"/>
</dbReference>
<evidence type="ECO:0000256" key="9">
    <source>
        <dbReference type="HAMAP-Rule" id="MF_00530"/>
    </source>
</evidence>
<accession>A0A511SXM5</accession>
<dbReference type="PANTHER" id="PTHR13822">
    <property type="entry name" value="ATP SYNTHASE DELTA/EPSILON CHAIN"/>
    <property type="match status" value="1"/>
</dbReference>
<evidence type="ECO:0000313" key="15">
    <source>
        <dbReference type="Proteomes" id="UP000183760"/>
    </source>
</evidence>
<evidence type="ECO:0000256" key="7">
    <source>
        <dbReference type="ARBA" id="ARBA00023196"/>
    </source>
</evidence>
<feature type="domain" description="ATP synthase F1 complex delta/epsilon subunit N-terminal" evidence="12">
    <location>
        <begin position="4"/>
        <end position="82"/>
    </location>
</feature>
<keyword evidence="4 9" id="KW-0813">Transport</keyword>
<evidence type="ECO:0000313" key="14">
    <source>
        <dbReference type="EMBL" id="SEU06903.1"/>
    </source>
</evidence>
<comment type="function">
    <text evidence="1 9">Produces ATP from ADP in the presence of a proton gradient across the membrane.</text>
</comment>
<evidence type="ECO:0000313" key="13">
    <source>
        <dbReference type="EMBL" id="GEN06664.1"/>
    </source>
</evidence>
<dbReference type="Gene3D" id="2.60.15.10">
    <property type="entry name" value="F0F1 ATP synthase delta/epsilon subunit, N-terminal"/>
    <property type="match status" value="1"/>
</dbReference>
<feature type="domain" description="ATP synthase epsilon subunit C-terminal" evidence="11">
    <location>
        <begin position="88"/>
        <end position="132"/>
    </location>
</feature>
<proteinExistence type="inferred from homology"/>
<evidence type="ECO:0000259" key="11">
    <source>
        <dbReference type="Pfam" id="PF00401"/>
    </source>
</evidence>
<comment type="subcellular location">
    <subcellularLocation>
        <location evidence="9">Cell membrane</location>
        <topology evidence="9">Peripheral membrane protein</topology>
    </subcellularLocation>
    <subcellularLocation>
        <location evidence="2">Endomembrane system</location>
        <topology evidence="2">Peripheral membrane protein</topology>
    </subcellularLocation>
</comment>
<dbReference type="NCBIfam" id="NF009980">
    <property type="entry name" value="PRK13446.1"/>
    <property type="match status" value="1"/>
</dbReference>
<protein>
    <recommendedName>
        <fullName evidence="9">ATP synthase epsilon chain</fullName>
    </recommendedName>
    <alternativeName>
        <fullName evidence="9">ATP synthase F1 sector epsilon subunit</fullName>
    </alternativeName>
    <alternativeName>
        <fullName evidence="9">F-ATPase epsilon subunit</fullName>
    </alternativeName>
</protein>
<evidence type="ECO:0000256" key="8">
    <source>
        <dbReference type="ARBA" id="ARBA00023310"/>
    </source>
</evidence>
<name>A0A511SXM5_MYXFU</name>
<keyword evidence="9" id="KW-0375">Hydrogen ion transport</keyword>
<dbReference type="AlphaFoldDB" id="A0A511SXM5"/>
<dbReference type="CDD" id="cd12152">
    <property type="entry name" value="F1-ATPase_delta"/>
    <property type="match status" value="1"/>
</dbReference>
<evidence type="ECO:0000256" key="1">
    <source>
        <dbReference type="ARBA" id="ARBA00003543"/>
    </source>
</evidence>
<evidence type="ECO:0000256" key="3">
    <source>
        <dbReference type="ARBA" id="ARBA00005712"/>
    </source>
</evidence>
<gene>
    <name evidence="9 13" type="primary">atpC</name>
    <name evidence="13" type="ORF">MFU01_17010</name>
    <name evidence="14" type="ORF">SAMN05443572_104704</name>
</gene>
<keyword evidence="15" id="KW-1185">Reference proteome</keyword>
<evidence type="ECO:0000313" key="16">
    <source>
        <dbReference type="Proteomes" id="UP000321514"/>
    </source>
</evidence>
<dbReference type="InterPro" id="IPR036771">
    <property type="entry name" value="ATPsynth_dsu/esu_N"/>
</dbReference>
<reference evidence="14 15" key="1">
    <citation type="submission" date="2016-10" db="EMBL/GenBank/DDBJ databases">
        <authorList>
            <person name="Varghese N."/>
            <person name="Submissions S."/>
        </authorList>
    </citation>
    <scope>NUCLEOTIDE SEQUENCE [LARGE SCALE GENOMIC DNA]</scope>
    <source>
        <strain evidence="14 15">DSM 16525</strain>
    </source>
</reference>
<reference evidence="13 16" key="2">
    <citation type="submission" date="2019-07" db="EMBL/GenBank/DDBJ databases">
        <title>Whole genome shotgun sequence of Myxococcus fulvus NBRC 100333.</title>
        <authorList>
            <person name="Hosoyama A."/>
            <person name="Uohara A."/>
            <person name="Ohji S."/>
            <person name="Ichikawa N."/>
        </authorList>
    </citation>
    <scope>NUCLEOTIDE SEQUENCE [LARGE SCALE GENOMIC DNA]</scope>
    <source>
        <strain evidence="13 16">NBRC 100333</strain>
    </source>
</reference>
<sequence>MAKLTVEIVTPEKRILSVQADEAIVPGGTGLFGVRPGHTPFLSLMEPGELTLMDGGKRDVYFIAGGFVEVANDKVLVLADAAEHVSGIDVEGARKRLGEAQERLKGLSSEDARYALEQATVRRETARIGAAGARG</sequence>
<dbReference type="Pfam" id="PF02823">
    <property type="entry name" value="ATP-synt_DE_N"/>
    <property type="match status" value="1"/>
</dbReference>
<dbReference type="HAMAP" id="MF_00530">
    <property type="entry name" value="ATP_synth_epsil_bac"/>
    <property type="match status" value="1"/>
</dbReference>
<dbReference type="SUPFAM" id="SSF51344">
    <property type="entry name" value="Epsilon subunit of F1F0-ATP synthase N-terminal domain"/>
    <property type="match status" value="1"/>
</dbReference>
<keyword evidence="8 9" id="KW-0066">ATP synthesis</keyword>
<dbReference type="Proteomes" id="UP000321514">
    <property type="component" value="Unassembled WGS sequence"/>
</dbReference>
<dbReference type="GO" id="GO:0046933">
    <property type="term" value="F:proton-transporting ATP synthase activity, rotational mechanism"/>
    <property type="evidence" value="ECO:0007669"/>
    <property type="project" value="UniProtKB-UniRule"/>
</dbReference>
<dbReference type="InterPro" id="IPR001469">
    <property type="entry name" value="ATP_synth_F1_dsu/esu"/>
</dbReference>
<evidence type="ECO:0000256" key="5">
    <source>
        <dbReference type="ARBA" id="ARBA00023065"/>
    </source>
</evidence>
<dbReference type="NCBIfam" id="TIGR01216">
    <property type="entry name" value="ATP_synt_epsi"/>
    <property type="match status" value="1"/>
</dbReference>
<keyword evidence="9" id="KW-1003">Cell membrane</keyword>
<evidence type="ECO:0000256" key="6">
    <source>
        <dbReference type="ARBA" id="ARBA00023136"/>
    </source>
</evidence>
<organism evidence="13 16">
    <name type="scientific">Myxococcus fulvus</name>
    <dbReference type="NCBI Taxonomy" id="33"/>
    <lineage>
        <taxon>Bacteria</taxon>
        <taxon>Pseudomonadati</taxon>
        <taxon>Myxococcota</taxon>
        <taxon>Myxococcia</taxon>
        <taxon>Myxococcales</taxon>
        <taxon>Cystobacterineae</taxon>
        <taxon>Myxococcaceae</taxon>
        <taxon>Myxococcus</taxon>
    </lineage>
</organism>
<evidence type="ECO:0000259" key="12">
    <source>
        <dbReference type="Pfam" id="PF02823"/>
    </source>
</evidence>
<comment type="subunit">
    <text evidence="9 10">F-type ATPases have 2 components, CF(1) - the catalytic core - and CF(0) - the membrane proton channel. CF(1) has five subunits: alpha(3), beta(3), gamma(1), delta(1), epsilon(1). CF(0) has three main subunits: a, b and c.</text>
</comment>
<evidence type="ECO:0000256" key="2">
    <source>
        <dbReference type="ARBA" id="ARBA00004184"/>
    </source>
</evidence>
<dbReference type="PANTHER" id="PTHR13822:SF10">
    <property type="entry name" value="ATP SYNTHASE EPSILON CHAIN, CHLOROPLASTIC"/>
    <property type="match status" value="1"/>
</dbReference>
<dbReference type="RefSeq" id="WP_046716705.1">
    <property type="nucleotide sequence ID" value="NZ_BJXR01000017.1"/>
</dbReference>
<dbReference type="GO" id="GO:0045259">
    <property type="term" value="C:proton-transporting ATP synthase complex"/>
    <property type="evidence" value="ECO:0007669"/>
    <property type="project" value="UniProtKB-KW"/>
</dbReference>
<keyword evidence="5 9" id="KW-0406">Ion transport</keyword>
<dbReference type="Pfam" id="PF00401">
    <property type="entry name" value="ATP-synt_DE"/>
    <property type="match status" value="1"/>
</dbReference>
<evidence type="ECO:0000256" key="10">
    <source>
        <dbReference type="RuleBase" id="RU003656"/>
    </source>
</evidence>
<dbReference type="STRING" id="1334629.MFUL124B02_39930"/>
<keyword evidence="6 9" id="KW-0472">Membrane</keyword>
<dbReference type="EMBL" id="FOIB01000004">
    <property type="protein sequence ID" value="SEU06903.1"/>
    <property type="molecule type" value="Genomic_DNA"/>
</dbReference>
<comment type="caution">
    <text evidence="13">The sequence shown here is derived from an EMBL/GenBank/DDBJ whole genome shotgun (WGS) entry which is preliminary data.</text>
</comment>
<keyword evidence="7 9" id="KW-0139">CF(1)</keyword>
<evidence type="ECO:0000256" key="4">
    <source>
        <dbReference type="ARBA" id="ARBA00022448"/>
    </source>
</evidence>
<dbReference type="GO" id="GO:0005524">
    <property type="term" value="F:ATP binding"/>
    <property type="evidence" value="ECO:0007669"/>
    <property type="project" value="UniProtKB-UniRule"/>
</dbReference>
<dbReference type="EMBL" id="BJXR01000017">
    <property type="protein sequence ID" value="GEN06664.1"/>
    <property type="molecule type" value="Genomic_DNA"/>
</dbReference>
<comment type="similarity">
    <text evidence="3 9 10">Belongs to the ATPase epsilon chain family.</text>
</comment>